<evidence type="ECO:0000313" key="4">
    <source>
        <dbReference type="Proteomes" id="UP000471082"/>
    </source>
</evidence>
<sequence>MRGYLPSQSDDSKQPPRTSLLVRWLPSDHVLLDALRPFKARARGRRFKELATLGAELERRGFRLEASGDGYRLMLPVEMAAGLEIRAAALVSLDQARLIDTAPLPPASAASVVAVQDAALELPVHAAIAEHQTGPVTPLVDDDTLEFAASFG</sequence>
<organism evidence="2 4">
    <name type="scientific">Xanthomonas perforans</name>
    <dbReference type="NCBI Taxonomy" id="442694"/>
    <lineage>
        <taxon>Bacteria</taxon>
        <taxon>Pseudomonadati</taxon>
        <taxon>Pseudomonadota</taxon>
        <taxon>Gammaproteobacteria</taxon>
        <taxon>Lysobacterales</taxon>
        <taxon>Lysobacteraceae</taxon>
        <taxon>Xanthomonas</taxon>
    </lineage>
</organism>
<dbReference type="EMBL" id="JAAGYU010000058">
    <property type="protein sequence ID" value="NEL77283.1"/>
    <property type="molecule type" value="Genomic_DNA"/>
</dbReference>
<proteinExistence type="predicted"/>
<reference evidence="2 4" key="2">
    <citation type="submission" date="2019-11" db="EMBL/GenBank/DDBJ databases">
        <title>Genome-resolved metagenomics to study the prevalence of co-infection and intraspecific heterogeneity among plant pathogen metapopulations.</title>
        <authorList>
            <person name="Newberry E."/>
            <person name="Bhandari R."/>
            <person name="Kemble J."/>
            <person name="Sikora E."/>
            <person name="Potnis N."/>
        </authorList>
    </citation>
    <scope>NUCLEOTIDE SEQUENCE [LARGE SCALE GENOMIC DNA]</scope>
    <source>
        <strain evidence="2">Xp_Tom_Tuscaloosa_18b</strain>
    </source>
</reference>
<keyword evidence="3" id="KW-1185">Reference proteome</keyword>
<evidence type="ECO:0000313" key="2">
    <source>
        <dbReference type="EMBL" id="NEL77283.1"/>
    </source>
</evidence>
<reference evidence="1 3" key="1">
    <citation type="submission" date="2015-02" db="EMBL/GenBank/DDBJ databases">
        <title>Whole genome sequencing of multiple isolates of three species of pepper and tomato-infecting xanthomonads reveals genetic diversity in field strains and pinpoints effectors responsible for host specificity.</title>
        <authorList>
            <person name="Schwartz A."/>
            <person name="Dahlbeck D."/>
            <person name="Staskawicz B."/>
            <person name="Bart R."/>
            <person name="Potnis N."/>
            <person name="Minsavage G."/>
            <person name="Timilsina S."/>
            <person name="Goss E."/>
            <person name="Jones J."/>
            <person name="Vallad G."/>
            <person name="Barak J."/>
            <person name="Miller S."/>
            <person name="Ritchie D."/>
            <person name="Martins J.Jr."/>
            <person name="Patane J.S."/>
            <person name="Setubal J.C."/>
        </authorList>
    </citation>
    <scope>NUCLEOTIDE SEQUENCE [LARGE SCALE GENOMIC DNA]</scope>
    <source>
        <strain evidence="1 3">Xp3-15</strain>
    </source>
</reference>
<dbReference type="EMBL" id="JZUY01000051">
    <property type="protein sequence ID" value="KLC02044.1"/>
    <property type="molecule type" value="Genomic_DNA"/>
</dbReference>
<evidence type="ECO:0000313" key="3">
    <source>
        <dbReference type="Proteomes" id="UP000035369"/>
    </source>
</evidence>
<accession>A0A6L9XD36</accession>
<dbReference type="AlphaFoldDB" id="A0A6L9XD36"/>
<dbReference type="Proteomes" id="UP000035369">
    <property type="component" value="Unassembled WGS sequence"/>
</dbReference>
<protein>
    <submittedName>
        <fullName evidence="2">Uncharacterized protein</fullName>
    </submittedName>
</protein>
<evidence type="ECO:0000313" key="1">
    <source>
        <dbReference type="EMBL" id="KLC02044.1"/>
    </source>
</evidence>
<dbReference type="Proteomes" id="UP000471082">
    <property type="component" value="Unassembled WGS sequence"/>
</dbReference>
<comment type="caution">
    <text evidence="2">The sequence shown here is derived from an EMBL/GenBank/DDBJ whole genome shotgun (WGS) entry which is preliminary data.</text>
</comment>
<gene>
    <name evidence="2" type="ORF">G3W61_13640</name>
    <name evidence="1" type="ORF">XP315_21070</name>
</gene>
<dbReference type="RefSeq" id="WP_046932285.1">
    <property type="nucleotide sequence ID" value="NZ_JAKHFX010000008.1"/>
</dbReference>
<name>A0A6L9XD36_XANPE</name>